<reference evidence="3" key="1">
    <citation type="journal article" date="2019" name="Int. J. Syst. Evol. Microbiol.">
        <title>The Global Catalogue of Microorganisms (GCM) 10K type strain sequencing project: providing services to taxonomists for standard genome sequencing and annotation.</title>
        <authorList>
            <consortium name="The Broad Institute Genomics Platform"/>
            <consortium name="The Broad Institute Genome Sequencing Center for Infectious Disease"/>
            <person name="Wu L."/>
            <person name="Ma J."/>
        </authorList>
    </citation>
    <scope>NUCLEOTIDE SEQUENCE [LARGE SCALE GENOMIC DNA]</scope>
    <source>
        <strain evidence="3">CGMCC 1.16619</strain>
    </source>
</reference>
<keyword evidence="3" id="KW-1185">Reference proteome</keyword>
<gene>
    <name evidence="2" type="ORF">ACFPPA_10535</name>
</gene>
<dbReference type="RefSeq" id="WP_377319721.1">
    <property type="nucleotide sequence ID" value="NZ_JBHSNF010000002.1"/>
</dbReference>
<feature type="transmembrane region" description="Helical" evidence="1">
    <location>
        <begin position="20"/>
        <end position="41"/>
    </location>
</feature>
<evidence type="ECO:0000313" key="3">
    <source>
        <dbReference type="Proteomes" id="UP001596114"/>
    </source>
</evidence>
<keyword evidence="1" id="KW-1133">Transmembrane helix</keyword>
<evidence type="ECO:0000313" key="2">
    <source>
        <dbReference type="EMBL" id="MFC5526178.1"/>
    </source>
</evidence>
<dbReference type="Proteomes" id="UP001596114">
    <property type="component" value="Unassembled WGS sequence"/>
</dbReference>
<comment type="caution">
    <text evidence="2">The sequence shown here is derived from an EMBL/GenBank/DDBJ whole genome shotgun (WGS) entry which is preliminary data.</text>
</comment>
<proteinExistence type="predicted"/>
<sequence>MNPAAPTPGSWSKVERVASLCLISSLLAFIGSRLIFAVWWPMHPVDFILSSLAVALLTASFWFAAHRRNWRIAVIACASATQLLPMLLREPILLLPILGGLIPVTILFASLLALSKKDRNIRPPQRS</sequence>
<feature type="transmembrane region" description="Helical" evidence="1">
    <location>
        <begin position="94"/>
        <end position="114"/>
    </location>
</feature>
<dbReference type="EMBL" id="JBHSNF010000002">
    <property type="protein sequence ID" value="MFC5526178.1"/>
    <property type="molecule type" value="Genomic_DNA"/>
</dbReference>
<feature type="transmembrane region" description="Helical" evidence="1">
    <location>
        <begin position="47"/>
        <end position="65"/>
    </location>
</feature>
<name>A0ABW0QNU5_9GAMM</name>
<evidence type="ECO:0000256" key="1">
    <source>
        <dbReference type="SAM" id="Phobius"/>
    </source>
</evidence>
<organism evidence="2 3">
    <name type="scientific">Rhodanobacter ginsengisoli</name>
    <dbReference type="NCBI Taxonomy" id="418646"/>
    <lineage>
        <taxon>Bacteria</taxon>
        <taxon>Pseudomonadati</taxon>
        <taxon>Pseudomonadota</taxon>
        <taxon>Gammaproteobacteria</taxon>
        <taxon>Lysobacterales</taxon>
        <taxon>Rhodanobacteraceae</taxon>
        <taxon>Rhodanobacter</taxon>
    </lineage>
</organism>
<keyword evidence="1" id="KW-0812">Transmembrane</keyword>
<protein>
    <submittedName>
        <fullName evidence="2">LrgA</fullName>
    </submittedName>
</protein>
<keyword evidence="1" id="KW-0472">Membrane</keyword>
<accession>A0ABW0QNU5</accession>
<feature type="transmembrane region" description="Helical" evidence="1">
    <location>
        <begin position="72"/>
        <end position="88"/>
    </location>
</feature>